<evidence type="ECO:0000313" key="2">
    <source>
        <dbReference type="EMBL" id="GFO18435.1"/>
    </source>
</evidence>
<protein>
    <submittedName>
        <fullName evidence="2">Uncharacterized protein</fullName>
    </submittedName>
</protein>
<dbReference type="EMBL" id="BLXT01004955">
    <property type="protein sequence ID" value="GFO18435.1"/>
    <property type="molecule type" value="Genomic_DNA"/>
</dbReference>
<evidence type="ECO:0000313" key="3">
    <source>
        <dbReference type="Proteomes" id="UP000735302"/>
    </source>
</evidence>
<reference evidence="2 3" key="1">
    <citation type="journal article" date="2021" name="Elife">
        <title>Chloroplast acquisition without the gene transfer in kleptoplastic sea slugs, Plakobranchus ocellatus.</title>
        <authorList>
            <person name="Maeda T."/>
            <person name="Takahashi S."/>
            <person name="Yoshida T."/>
            <person name="Shimamura S."/>
            <person name="Takaki Y."/>
            <person name="Nagai Y."/>
            <person name="Toyoda A."/>
            <person name="Suzuki Y."/>
            <person name="Arimoto A."/>
            <person name="Ishii H."/>
            <person name="Satoh N."/>
            <person name="Nishiyama T."/>
            <person name="Hasebe M."/>
            <person name="Maruyama T."/>
            <person name="Minagawa J."/>
            <person name="Obokata J."/>
            <person name="Shigenobu S."/>
        </authorList>
    </citation>
    <scope>NUCLEOTIDE SEQUENCE [LARGE SCALE GENOMIC DNA]</scope>
</reference>
<dbReference type="Proteomes" id="UP000735302">
    <property type="component" value="Unassembled WGS sequence"/>
</dbReference>
<dbReference type="AlphaFoldDB" id="A0AAV4BH60"/>
<organism evidence="2 3">
    <name type="scientific">Plakobranchus ocellatus</name>
    <dbReference type="NCBI Taxonomy" id="259542"/>
    <lineage>
        <taxon>Eukaryota</taxon>
        <taxon>Metazoa</taxon>
        <taxon>Spiralia</taxon>
        <taxon>Lophotrochozoa</taxon>
        <taxon>Mollusca</taxon>
        <taxon>Gastropoda</taxon>
        <taxon>Heterobranchia</taxon>
        <taxon>Euthyneura</taxon>
        <taxon>Panpulmonata</taxon>
        <taxon>Sacoglossa</taxon>
        <taxon>Placobranchoidea</taxon>
        <taxon>Plakobranchidae</taxon>
        <taxon>Plakobranchus</taxon>
    </lineage>
</organism>
<accession>A0AAV4BH60</accession>
<name>A0AAV4BH60_9GAST</name>
<evidence type="ECO:0000256" key="1">
    <source>
        <dbReference type="SAM" id="MobiDB-lite"/>
    </source>
</evidence>
<comment type="caution">
    <text evidence="2">The sequence shown here is derived from an EMBL/GenBank/DDBJ whole genome shotgun (WGS) entry which is preliminary data.</text>
</comment>
<proteinExistence type="predicted"/>
<feature type="region of interest" description="Disordered" evidence="1">
    <location>
        <begin position="1"/>
        <end position="186"/>
    </location>
</feature>
<sequence>MPYPRGYLSQQQVRRLKGIPRRRKHGPPNLAKQVRNVAPYDLSPLPPQDNFDSGDESDSFNIPSLPPSDSALDSDSESFVTAQESLTPHEESDDYYTVASSTEPGPSRGETDVSTSADPPSAEVDEPAAETSPEVSHSREKRSATGTKRGASSAVGSSPPKSARYEDGQAEAMETEEKNNRRHHKHAQMGANTYFEGWGEWTSPEGQHFTTFRKNYAKTFKTYCSFDEQKLAKADLKGGKDSEADEVTVTINHGGNTLPYWKRGASTCDEDFNQPNSVIGFRCINMGFRVPRIEIATCPGDRTTDHEMPMNPPLQTEMWMFVDSEGDYGVPQVHDTGDTAKERQFRSHNKDFRDYLYGQVPTMPDRLQVWDKQVLLESARACNSYDHATKAFTIDDPNHIYDMTRHPGYRVLSASDAAAFSLEFTPGAGQKFTMFPHKQVADMNGLRGSTGLRWNADFTQV</sequence>
<feature type="compositionally biased region" description="Basic residues" evidence="1">
    <location>
        <begin position="14"/>
        <end position="26"/>
    </location>
</feature>
<gene>
    <name evidence="2" type="ORF">PoB_004494000</name>
</gene>
<keyword evidence="3" id="KW-1185">Reference proteome</keyword>